<comment type="caution">
    <text evidence="2">The sequence shown here is derived from an EMBL/GenBank/DDBJ whole genome shotgun (WGS) entry which is preliminary data.</text>
</comment>
<dbReference type="AlphaFoldDB" id="A0A497F884"/>
<sequence>MSKKDRNDIPEPPLTPVEPLLYEPHWTGDVLKLLMHITRKLNEIIKKIDELDRKIAEVSSKVDVISKRLSETY</sequence>
<dbReference type="EMBL" id="QMRA01000008">
    <property type="protein sequence ID" value="RLE55342.1"/>
    <property type="molecule type" value="Genomic_DNA"/>
</dbReference>
<evidence type="ECO:0000256" key="1">
    <source>
        <dbReference type="SAM" id="Coils"/>
    </source>
</evidence>
<evidence type="ECO:0000313" key="2">
    <source>
        <dbReference type="EMBL" id="RLE55342.1"/>
    </source>
</evidence>
<feature type="coiled-coil region" evidence="1">
    <location>
        <begin position="34"/>
        <end position="68"/>
    </location>
</feature>
<name>A0A497F884_9CREN</name>
<evidence type="ECO:0000313" key="3">
    <source>
        <dbReference type="Proteomes" id="UP000269499"/>
    </source>
</evidence>
<organism evidence="2 3">
    <name type="scientific">Thermoproteota archaeon</name>
    <dbReference type="NCBI Taxonomy" id="2056631"/>
    <lineage>
        <taxon>Archaea</taxon>
        <taxon>Thermoproteota</taxon>
    </lineage>
</organism>
<reference evidence="2 3" key="1">
    <citation type="submission" date="2018-06" db="EMBL/GenBank/DDBJ databases">
        <title>Extensive metabolic versatility and redundancy in microbially diverse, dynamic hydrothermal sediments.</title>
        <authorList>
            <person name="Dombrowski N."/>
            <person name="Teske A."/>
            <person name="Baker B.J."/>
        </authorList>
    </citation>
    <scope>NUCLEOTIDE SEQUENCE [LARGE SCALE GENOMIC DNA]</scope>
    <source>
        <strain evidence="2">B20_G2</strain>
    </source>
</reference>
<accession>A0A497F884</accession>
<dbReference type="Proteomes" id="UP000269499">
    <property type="component" value="Unassembled WGS sequence"/>
</dbReference>
<gene>
    <name evidence="2" type="ORF">DRJ26_00955</name>
</gene>
<proteinExistence type="predicted"/>
<protein>
    <submittedName>
        <fullName evidence="2">Uncharacterized protein</fullName>
    </submittedName>
</protein>
<keyword evidence="1" id="KW-0175">Coiled coil</keyword>